<dbReference type="SUPFAM" id="SSF51905">
    <property type="entry name" value="FAD/NAD(P)-binding domain"/>
    <property type="match status" value="1"/>
</dbReference>
<evidence type="ECO:0000256" key="3">
    <source>
        <dbReference type="ARBA" id="ARBA00022630"/>
    </source>
</evidence>
<dbReference type="Proteomes" id="UP000547528">
    <property type="component" value="Unassembled WGS sequence"/>
</dbReference>
<dbReference type="EMBL" id="JACIBT010000002">
    <property type="protein sequence ID" value="MBB3667625.1"/>
    <property type="molecule type" value="Genomic_DNA"/>
</dbReference>
<dbReference type="Gene3D" id="3.50.50.60">
    <property type="entry name" value="FAD/NAD(P)-binding domain"/>
    <property type="match status" value="1"/>
</dbReference>
<organism evidence="7 8">
    <name type="scientific">Garicola koreensis</name>
    <dbReference type="NCBI Taxonomy" id="1262554"/>
    <lineage>
        <taxon>Bacteria</taxon>
        <taxon>Bacillati</taxon>
        <taxon>Actinomycetota</taxon>
        <taxon>Actinomycetes</taxon>
        <taxon>Micrococcales</taxon>
        <taxon>Micrococcaceae</taxon>
        <taxon>Garicola</taxon>
    </lineage>
</organism>
<accession>A0A7W5XL22</accession>
<protein>
    <submittedName>
        <fullName evidence="7">Choline dehydrogenase-like flavoprotein</fullName>
    </submittedName>
</protein>
<evidence type="ECO:0000256" key="1">
    <source>
        <dbReference type="ARBA" id="ARBA00001974"/>
    </source>
</evidence>
<comment type="similarity">
    <text evidence="2">Belongs to the GMC oxidoreductase family.</text>
</comment>
<sequence>MTDIFDYIIVGAGAAGATLADELSKRTNASVLILESGGPDRDPLIHIPKGFFFLYGGKKHSFYYSTKPVRQSGQPDSWQRGRVDGGSTSLNGMQYDRAGQHYWDSVAQTADSRWAWDQVLDNYRALENHDLGASEVRGVAGPLSIMTTRDPEPINDAVVEAAEAYGLPWTDDLNEHDGERISYIPNTIKNGRRHSTSAAFLASARKRSNVTHVHHAHAFRVHFDGTRATGIEAVVRGQRRLFYANREIILSGGPLETPMLLERSGVGQPEVLNRIGVKTVAESPHVGEHAVEQRMFAYQWKIKETLGPGYSQQLSTKLQQLRAGLMWLVNRGGLMGTGGYDLAAFAKSQQELDVPDLFLMFNPLLLDLSAAGLAVAKDPGISGAGYLVTPTTESSIHATGQDPFAPPEIDARYLEDDAEQVAQHRGMQIARDIMSQHPLADLVVEEQAPGPAVRSKEDVIAHSWLSGHALHGCGTTRMGSDDDAVVDPSLRVRGVEGLRVADASVLPRQPGNSMAPSILVGARAARFIAEEA</sequence>
<dbReference type="Pfam" id="PF05199">
    <property type="entry name" value="GMC_oxred_C"/>
    <property type="match status" value="1"/>
</dbReference>
<dbReference type="InterPro" id="IPR036188">
    <property type="entry name" value="FAD/NAD-bd_sf"/>
</dbReference>
<evidence type="ECO:0000256" key="5">
    <source>
        <dbReference type="PIRSR" id="PIRSR000137-2"/>
    </source>
</evidence>
<evidence type="ECO:0000259" key="6">
    <source>
        <dbReference type="PROSITE" id="PS00624"/>
    </source>
</evidence>
<dbReference type="InterPro" id="IPR007867">
    <property type="entry name" value="GMC_OxRtase_C"/>
</dbReference>
<evidence type="ECO:0000313" key="8">
    <source>
        <dbReference type="Proteomes" id="UP000547528"/>
    </source>
</evidence>
<dbReference type="RefSeq" id="WP_183358034.1">
    <property type="nucleotide sequence ID" value="NZ_BAABKR010000001.1"/>
</dbReference>
<keyword evidence="8" id="KW-1185">Reference proteome</keyword>
<proteinExistence type="inferred from homology"/>
<keyword evidence="4 5" id="KW-0274">FAD</keyword>
<feature type="domain" description="Glucose-methanol-choline oxidoreductase N-terminal" evidence="6">
    <location>
        <begin position="253"/>
        <end position="267"/>
    </location>
</feature>
<feature type="binding site" evidence="5">
    <location>
        <position position="83"/>
    </location>
    <ligand>
        <name>FAD</name>
        <dbReference type="ChEBI" id="CHEBI:57692"/>
    </ligand>
</feature>
<dbReference type="GO" id="GO:0016614">
    <property type="term" value="F:oxidoreductase activity, acting on CH-OH group of donors"/>
    <property type="evidence" value="ECO:0007669"/>
    <property type="project" value="InterPro"/>
</dbReference>
<dbReference type="PANTHER" id="PTHR11552:SF147">
    <property type="entry name" value="CHOLINE DEHYDROGENASE, MITOCHONDRIAL"/>
    <property type="match status" value="1"/>
</dbReference>
<dbReference type="PROSITE" id="PS00624">
    <property type="entry name" value="GMC_OXRED_2"/>
    <property type="match status" value="1"/>
</dbReference>
<dbReference type="PIRSF" id="PIRSF000137">
    <property type="entry name" value="Alcohol_oxidase"/>
    <property type="match status" value="1"/>
</dbReference>
<evidence type="ECO:0000256" key="4">
    <source>
        <dbReference type="ARBA" id="ARBA00022827"/>
    </source>
</evidence>
<reference evidence="7 8" key="1">
    <citation type="submission" date="2020-08" db="EMBL/GenBank/DDBJ databases">
        <title>Sequencing the genomes of 1000 actinobacteria strains.</title>
        <authorList>
            <person name="Klenk H.-P."/>
        </authorList>
    </citation>
    <scope>NUCLEOTIDE SEQUENCE [LARGE SCALE GENOMIC DNA]</scope>
    <source>
        <strain evidence="7 8">DSM 28238</strain>
    </source>
</reference>
<name>A0A7W5XL22_9MICC</name>
<evidence type="ECO:0000313" key="7">
    <source>
        <dbReference type="EMBL" id="MBB3667625.1"/>
    </source>
</evidence>
<comment type="caution">
    <text evidence="7">The sequence shown here is derived from an EMBL/GenBank/DDBJ whole genome shotgun (WGS) entry which is preliminary data.</text>
</comment>
<dbReference type="Gene3D" id="3.30.560.10">
    <property type="entry name" value="Glucose Oxidase, domain 3"/>
    <property type="match status" value="1"/>
</dbReference>
<comment type="cofactor">
    <cofactor evidence="1 5">
        <name>FAD</name>
        <dbReference type="ChEBI" id="CHEBI:57692"/>
    </cofactor>
</comment>
<dbReference type="GO" id="GO:0050660">
    <property type="term" value="F:flavin adenine dinucleotide binding"/>
    <property type="evidence" value="ECO:0007669"/>
    <property type="project" value="InterPro"/>
</dbReference>
<gene>
    <name evidence="7" type="ORF">FHX47_001244</name>
</gene>
<dbReference type="PANTHER" id="PTHR11552">
    <property type="entry name" value="GLUCOSE-METHANOL-CHOLINE GMC OXIDOREDUCTASE"/>
    <property type="match status" value="1"/>
</dbReference>
<dbReference type="Pfam" id="PF00732">
    <property type="entry name" value="GMC_oxred_N"/>
    <property type="match status" value="1"/>
</dbReference>
<dbReference type="InterPro" id="IPR012132">
    <property type="entry name" value="GMC_OxRdtase"/>
</dbReference>
<dbReference type="AlphaFoldDB" id="A0A7W5XL22"/>
<evidence type="ECO:0000256" key="2">
    <source>
        <dbReference type="ARBA" id="ARBA00010790"/>
    </source>
</evidence>
<keyword evidence="3" id="KW-0285">Flavoprotein</keyword>
<dbReference type="InterPro" id="IPR000172">
    <property type="entry name" value="GMC_OxRdtase_N"/>
</dbReference>
<dbReference type="SUPFAM" id="SSF54373">
    <property type="entry name" value="FAD-linked reductases, C-terminal domain"/>
    <property type="match status" value="1"/>
</dbReference>